<dbReference type="RefSeq" id="WP_208148245.1">
    <property type="nucleotide sequence ID" value="NZ_JAGETV010000005.1"/>
</dbReference>
<organism evidence="2 3">
    <name type="scientific">Thiomicrorhabdus marina</name>
    <dbReference type="NCBI Taxonomy" id="2818442"/>
    <lineage>
        <taxon>Bacteria</taxon>
        <taxon>Pseudomonadati</taxon>
        <taxon>Pseudomonadota</taxon>
        <taxon>Gammaproteobacteria</taxon>
        <taxon>Thiotrichales</taxon>
        <taxon>Piscirickettsiaceae</taxon>
        <taxon>Thiomicrorhabdus</taxon>
    </lineage>
</organism>
<keyword evidence="1" id="KW-0472">Membrane</keyword>
<keyword evidence="1" id="KW-1133">Transmembrane helix</keyword>
<name>A0ABS3Q4A7_9GAMM</name>
<comment type="caution">
    <text evidence="2">The sequence shown here is derived from an EMBL/GenBank/DDBJ whole genome shotgun (WGS) entry which is preliminary data.</text>
</comment>
<evidence type="ECO:0000256" key="1">
    <source>
        <dbReference type="SAM" id="Phobius"/>
    </source>
</evidence>
<accession>A0ABS3Q4A7</accession>
<feature type="transmembrane region" description="Helical" evidence="1">
    <location>
        <begin position="15"/>
        <end position="36"/>
    </location>
</feature>
<dbReference type="EMBL" id="JAGETV010000005">
    <property type="protein sequence ID" value="MBO1926799.1"/>
    <property type="molecule type" value="Genomic_DNA"/>
</dbReference>
<protein>
    <submittedName>
        <fullName evidence="2">Uncharacterized protein</fullName>
    </submittedName>
</protein>
<evidence type="ECO:0000313" key="2">
    <source>
        <dbReference type="EMBL" id="MBO1926799.1"/>
    </source>
</evidence>
<keyword evidence="1" id="KW-0812">Transmembrane</keyword>
<reference evidence="2 3" key="1">
    <citation type="submission" date="2021-03" db="EMBL/GenBank/DDBJ databases">
        <title>Thiomicrorhabdus sp.nov.,novel sulfur-oxidizing bacteria isolated from coastal sediment.</title>
        <authorList>
            <person name="Liu X."/>
        </authorList>
    </citation>
    <scope>NUCLEOTIDE SEQUENCE [LARGE SCALE GENOMIC DNA]</scope>
    <source>
        <strain evidence="2 3">6S2-11</strain>
    </source>
</reference>
<gene>
    <name evidence="2" type="ORF">J3998_04355</name>
</gene>
<evidence type="ECO:0000313" key="3">
    <source>
        <dbReference type="Proteomes" id="UP000664835"/>
    </source>
</evidence>
<sequence length="180" mass="20714">MIQLSVFNKECNLRLVRYFVAITFALTMGTSSLAFAQQESLQKSQDMLALKAFPKADVPTENSEDPQAVLHSNLVKSALLNDAFGKRCRGRSVAKYFNQVNRLFITKYSVSANNYIETYIAPDYRDYKVDFEHLFSRSLAQKGGCSKAKDVQWDEQMLQEFKQLFSEAEASNWYPTIERY</sequence>
<dbReference type="Proteomes" id="UP000664835">
    <property type="component" value="Unassembled WGS sequence"/>
</dbReference>
<proteinExistence type="predicted"/>
<keyword evidence="3" id="KW-1185">Reference proteome</keyword>